<accession>A0A315WAD1</accession>
<organism evidence="2 3">
    <name type="scientific">Gambusia affinis</name>
    <name type="common">Western mosquitofish</name>
    <name type="synonym">Heterandria affinis</name>
    <dbReference type="NCBI Taxonomy" id="33528"/>
    <lineage>
        <taxon>Eukaryota</taxon>
        <taxon>Metazoa</taxon>
        <taxon>Chordata</taxon>
        <taxon>Craniata</taxon>
        <taxon>Vertebrata</taxon>
        <taxon>Euteleostomi</taxon>
        <taxon>Actinopterygii</taxon>
        <taxon>Neopterygii</taxon>
        <taxon>Teleostei</taxon>
        <taxon>Neoteleostei</taxon>
        <taxon>Acanthomorphata</taxon>
        <taxon>Ovalentaria</taxon>
        <taxon>Atherinomorphae</taxon>
        <taxon>Cyprinodontiformes</taxon>
        <taxon>Poeciliidae</taxon>
        <taxon>Poeciliinae</taxon>
        <taxon>Gambusia</taxon>
    </lineage>
</organism>
<dbReference type="InterPro" id="IPR011010">
    <property type="entry name" value="DNA_brk_join_enz"/>
</dbReference>
<reference evidence="2 3" key="1">
    <citation type="journal article" date="2018" name="G3 (Bethesda)">
        <title>A High-Quality Reference Genome for the Invasive Mosquitofish Gambusia affinis Using a Chicago Library.</title>
        <authorList>
            <person name="Hoffberg S.L."/>
            <person name="Troendle N.J."/>
            <person name="Glenn T.C."/>
            <person name="Mahmud O."/>
            <person name="Louha S."/>
            <person name="Chalopin D."/>
            <person name="Bennetzen J.L."/>
            <person name="Mauricio R."/>
        </authorList>
    </citation>
    <scope>NUCLEOTIDE SEQUENCE [LARGE SCALE GENOMIC DNA]</scope>
    <source>
        <strain evidence="2">NE01/NJP1002.9</strain>
        <tissue evidence="2">Muscle</tissue>
    </source>
</reference>
<dbReference type="Proteomes" id="UP000250572">
    <property type="component" value="Unassembled WGS sequence"/>
</dbReference>
<name>A0A315WAD1_GAMAF</name>
<feature type="region of interest" description="Disordered" evidence="1">
    <location>
        <begin position="152"/>
        <end position="174"/>
    </location>
</feature>
<sequence length="543" mass="61099">MTRTKVQNRCPICRKNSWKLGLHLEAQHAVKNQTERRYLLAFAAGRVSVSGMACPVKACTYSGNRVDRHLKETHGQKGRAEQHLQQLQWSKTLQLLSELRRSEAQPPIASCLDVEGAQPAQPSPPGSPAAHGSPWYTQLSTVPWSRLIASSEEEDDDMEQPSPSSRVGRSRSPPPSTIFPPCICSYLAEYRVHLVGALPNAKHVENCGSKMTRLRIFLTHLSEGKSELESWQFMDDLRRIMAWPGRLKELGKAVTTIKVYLVNVAQFLAYFSDTPPPECTLSRAQMVRAVRAVKAASSQISTSVVLRQIRVKEVKERRMVTARLLHRCRTSARRKIPRLLQKLEAKPCAVELRHRFYGYFVLYVTALYGHRPGVITNLTTAEVRDARGRASSTSAGFVINVENHKTSRSFGVAQLYLDADEFGWITRWIAVRATLKPTCDLVLFSTTHGRVKSLARDAQRAWCEMGLRGNPTMTDIRSSVATLARNTQSVDVRSQMCRLMCHDTATADRYYAFKLGETQLAELRRRFEDATQPASTSSSEEEE</sequence>
<evidence type="ECO:0000256" key="1">
    <source>
        <dbReference type="SAM" id="MobiDB-lite"/>
    </source>
</evidence>
<keyword evidence="3" id="KW-1185">Reference proteome</keyword>
<dbReference type="GO" id="GO:0003677">
    <property type="term" value="F:DNA binding"/>
    <property type="evidence" value="ECO:0007669"/>
    <property type="project" value="InterPro"/>
</dbReference>
<evidence type="ECO:0008006" key="4">
    <source>
        <dbReference type="Google" id="ProtNLM"/>
    </source>
</evidence>
<protein>
    <recommendedName>
        <fullName evidence="4">Core-binding (CB) domain-containing protein</fullName>
    </recommendedName>
</protein>
<comment type="caution">
    <text evidence="2">The sequence shown here is derived from an EMBL/GenBank/DDBJ whole genome shotgun (WGS) entry which is preliminary data.</text>
</comment>
<feature type="compositionally biased region" description="Low complexity" evidence="1">
    <location>
        <begin position="161"/>
        <end position="171"/>
    </location>
</feature>
<dbReference type="EMBL" id="NHOQ01000102">
    <property type="protein sequence ID" value="PWA32959.1"/>
    <property type="molecule type" value="Genomic_DNA"/>
</dbReference>
<dbReference type="AlphaFoldDB" id="A0A315WAD1"/>
<evidence type="ECO:0000313" key="3">
    <source>
        <dbReference type="Proteomes" id="UP000250572"/>
    </source>
</evidence>
<gene>
    <name evidence="2" type="ORF">CCH79_00020958</name>
</gene>
<dbReference type="SUPFAM" id="SSF56349">
    <property type="entry name" value="DNA breaking-rejoining enzymes"/>
    <property type="match status" value="1"/>
</dbReference>
<evidence type="ECO:0000313" key="2">
    <source>
        <dbReference type="EMBL" id="PWA32959.1"/>
    </source>
</evidence>
<proteinExistence type="predicted"/>
<feature type="region of interest" description="Disordered" evidence="1">
    <location>
        <begin position="115"/>
        <end position="134"/>
    </location>
</feature>